<evidence type="ECO:0000256" key="1">
    <source>
        <dbReference type="ARBA" id="ARBA00004123"/>
    </source>
</evidence>
<feature type="compositionally biased region" description="Low complexity" evidence="4">
    <location>
        <begin position="938"/>
        <end position="947"/>
    </location>
</feature>
<dbReference type="Pfam" id="PF26019">
    <property type="entry name" value="HTH_TIMELESS"/>
    <property type="match status" value="1"/>
</dbReference>
<dbReference type="PANTHER" id="PTHR22940">
    <property type="entry name" value="TIMEOUT/TIMELESS-2"/>
    <property type="match status" value="1"/>
</dbReference>
<evidence type="ECO:0000256" key="4">
    <source>
        <dbReference type="SAM" id="MobiDB-lite"/>
    </source>
</evidence>
<feature type="compositionally biased region" description="Polar residues" evidence="4">
    <location>
        <begin position="1039"/>
        <end position="1059"/>
    </location>
</feature>
<evidence type="ECO:0000313" key="6">
    <source>
        <dbReference type="Proteomes" id="UP000192223"/>
    </source>
</evidence>
<dbReference type="GO" id="GO:0009649">
    <property type="term" value="P:entrainment of circadian clock"/>
    <property type="evidence" value="ECO:0007669"/>
    <property type="project" value="TreeGrafter"/>
</dbReference>
<name>A0A1W4X4E3_AGRPL</name>
<dbReference type="GO" id="GO:0003677">
    <property type="term" value="F:DNA binding"/>
    <property type="evidence" value="ECO:0007669"/>
    <property type="project" value="TreeGrafter"/>
</dbReference>
<dbReference type="GO" id="GO:0006281">
    <property type="term" value="P:DNA repair"/>
    <property type="evidence" value="ECO:0007669"/>
    <property type="project" value="TreeGrafter"/>
</dbReference>
<accession>A0A1W4X4E3</accession>
<evidence type="ECO:0000313" key="7">
    <source>
        <dbReference type="RefSeq" id="XP_018327682.1"/>
    </source>
</evidence>
<feature type="domain" description="Timeless N-terminal" evidence="5">
    <location>
        <begin position="25"/>
        <end position="287"/>
    </location>
</feature>
<dbReference type="GeneID" id="108738658"/>
<reference evidence="7" key="1">
    <citation type="submission" date="2025-08" db="UniProtKB">
        <authorList>
            <consortium name="RefSeq"/>
        </authorList>
    </citation>
    <scope>IDENTIFICATION</scope>
    <source>
        <tissue evidence="7">Entire body</tissue>
    </source>
</reference>
<feature type="compositionally biased region" description="Low complexity" evidence="4">
    <location>
        <begin position="1153"/>
        <end position="1180"/>
    </location>
</feature>
<evidence type="ECO:0000256" key="2">
    <source>
        <dbReference type="ARBA" id="ARBA00023242"/>
    </source>
</evidence>
<feature type="compositionally biased region" description="Low complexity" evidence="4">
    <location>
        <begin position="1103"/>
        <end position="1117"/>
    </location>
</feature>
<feature type="region of interest" description="Disordered" evidence="4">
    <location>
        <begin position="667"/>
        <end position="705"/>
    </location>
</feature>
<dbReference type="PANTHER" id="PTHR22940:SF4">
    <property type="entry name" value="PROTEIN TIMELESS HOMOLOG"/>
    <property type="match status" value="1"/>
</dbReference>
<keyword evidence="2" id="KW-0539">Nucleus</keyword>
<organism evidence="6 7">
    <name type="scientific">Agrilus planipennis</name>
    <name type="common">Emerald ash borer</name>
    <name type="synonym">Agrilus marcopoli</name>
    <dbReference type="NCBI Taxonomy" id="224129"/>
    <lineage>
        <taxon>Eukaryota</taxon>
        <taxon>Metazoa</taxon>
        <taxon>Ecdysozoa</taxon>
        <taxon>Arthropoda</taxon>
        <taxon>Hexapoda</taxon>
        <taxon>Insecta</taxon>
        <taxon>Pterygota</taxon>
        <taxon>Neoptera</taxon>
        <taxon>Endopterygota</taxon>
        <taxon>Coleoptera</taxon>
        <taxon>Polyphaga</taxon>
        <taxon>Elateriformia</taxon>
        <taxon>Buprestoidea</taxon>
        <taxon>Buprestidae</taxon>
        <taxon>Agrilinae</taxon>
        <taxon>Agrilus</taxon>
    </lineage>
</organism>
<protein>
    <submittedName>
        <fullName evidence="7">Protein timeless homolog</fullName>
    </submittedName>
</protein>
<keyword evidence="6" id="KW-1185">Reference proteome</keyword>
<keyword evidence="3" id="KW-0131">Cell cycle</keyword>
<dbReference type="OrthoDB" id="310853at2759"/>
<feature type="region of interest" description="Disordered" evidence="4">
    <location>
        <begin position="531"/>
        <end position="559"/>
    </location>
</feature>
<dbReference type="InterPro" id="IPR006906">
    <property type="entry name" value="Timeless_N"/>
</dbReference>
<evidence type="ECO:0000259" key="5">
    <source>
        <dbReference type="Pfam" id="PF04821"/>
    </source>
</evidence>
<dbReference type="GO" id="GO:0031298">
    <property type="term" value="C:replication fork protection complex"/>
    <property type="evidence" value="ECO:0007669"/>
    <property type="project" value="TreeGrafter"/>
</dbReference>
<dbReference type="GO" id="GO:0000076">
    <property type="term" value="P:DNA replication checkpoint signaling"/>
    <property type="evidence" value="ECO:0007669"/>
    <property type="project" value="TreeGrafter"/>
</dbReference>
<dbReference type="Pfam" id="PF04821">
    <property type="entry name" value="TIMELESS"/>
    <property type="match status" value="1"/>
</dbReference>
<dbReference type="RefSeq" id="XP_018327682.1">
    <property type="nucleotide sequence ID" value="XM_018472180.2"/>
</dbReference>
<feature type="compositionally biased region" description="Basic residues" evidence="4">
    <location>
        <begin position="533"/>
        <end position="547"/>
    </location>
</feature>
<dbReference type="AlphaFoldDB" id="A0A1W4X4E3"/>
<dbReference type="GO" id="GO:0043111">
    <property type="term" value="P:replication fork arrest"/>
    <property type="evidence" value="ECO:0007669"/>
    <property type="project" value="TreeGrafter"/>
</dbReference>
<sequence length="1207" mass="139889">MSSLLQAELAATCNAIGYFDADSQKYYTDDNTLETVKDIIRYLRRDDDTHEIRRFFGDANILETDLLPLIKNHFDNTELFDVVLRLLVNLTTPALVLWNEEAPKEKTARNYYLQIEDHLQIYKQAFADEKIWAVLSKKLTSVLDIDIAERGDENSLIIERILILIRNVLYIPSDLDRIRRPDNDANVHDQVIWALHQSGMIDIMLYIVCSGTEKLYHMHVMEVLYFMLREQNPTELAQAALQRSQTEKTKDEAELLAIRHREVQQRQQKMKKFTSARHSRFGGTYVINSMKSISDENNLIYHKPLNRLDDLNFDAEKVKPKTPKNRLPVRDVIPEHRSAFSIRLLLKEFCVEFLNGAYNTVMHHIKSILSRSKNQQHDESYYMWALKFFMEFNRSYKFEIKFVSETVSIQTFHFIQQQIEKHFDMMVTDKAKLQLWSRRLHLALMAYKELLLTLMAMDRSPDGSIRDSSMVLKSNLFYVVEYRELILTLLISYDELKMSHGYLNDLIETQHIFLKMLQSFSSKQDNLIVQKKNNNKKKPAKKNKKKSAPLTGAAAPAAVRPEKNLESLWEEVSSQLSAVLENPSQIPSDIVPFDASSDTPIDEQKEDAMKKIQLELRKGNFEMAIALFRAAREVWPENDCFGEPHISPEEEFLALGDIFFAELGNPVDPNVEQQPVDENEEGNDEETEDEGDENEEEEEYRRSTEVAETDFNFSEFLKRLAHPKVVRSCALVLANFDKNSVTVNHCLVKLLHRIAWDCKMHAMIFQLSIFRTFQRIFAAKDMPQFSDLVRFAKFIMREFFKTAQKNKHIFMEVLFWKNSREAFDVEEGYGSYQQQSSAAQKMWTELEEEELRRLFMEHQEKRIDEDVVDWIQRNLINSTRSRRGILKKLKELYLLTEYRGPKKKPKTANKNPDASKEDEDPQLASTSHQEEDQEETSHVLSQSSSSSEGEDDDIDENVRNANKEGNESLVIEPRKKIKKLKTINKLGDDDDSKKKSAANNDKSKQNKKVKKPRMPKNESISSQAEIGEEIKPKKKMKKSTINNKSGPSTEIHKSNSNGDAESAPKGRKEVKKKKNKRRNFNPNLSAAAVENTPYIETEDITKAANENVSSNSANENQNDSDLPNNKSRRMHKRIRVEDSDSDGGNDSKRYKGENYSNISGNENSNESSTGQETNTNLLEENYNFESESFNFKKKKTRMLLVSDDEED</sequence>
<proteinExistence type="predicted"/>
<feature type="region of interest" description="Disordered" evidence="4">
    <location>
        <begin position="901"/>
        <end position="1180"/>
    </location>
</feature>
<dbReference type="Proteomes" id="UP000192223">
    <property type="component" value="Unplaced"/>
</dbReference>
<evidence type="ECO:0000256" key="3">
    <source>
        <dbReference type="ARBA" id="ARBA00023306"/>
    </source>
</evidence>
<comment type="subcellular location">
    <subcellularLocation>
        <location evidence="1">Nucleus</location>
    </subcellularLocation>
</comment>
<dbReference type="STRING" id="224129.A0A1W4X4E3"/>
<dbReference type="KEGG" id="apln:108738658"/>
<feature type="compositionally biased region" description="Basic residues" evidence="4">
    <location>
        <begin position="1068"/>
        <end position="1079"/>
    </location>
</feature>
<dbReference type="InterPro" id="IPR044998">
    <property type="entry name" value="Timeless"/>
</dbReference>
<dbReference type="InParanoid" id="A0A1W4X4E3"/>
<dbReference type="CTD" id="41615"/>
<feature type="compositionally biased region" description="Acidic residues" evidence="4">
    <location>
        <begin position="675"/>
        <end position="698"/>
    </location>
</feature>
<feature type="compositionally biased region" description="Basic and acidic residues" evidence="4">
    <location>
        <begin position="956"/>
        <end position="966"/>
    </location>
</feature>
<dbReference type="FunCoup" id="A0A1W4X4E3">
    <property type="interactions" value="601"/>
</dbReference>
<feature type="compositionally biased region" description="Basic residues" evidence="4">
    <location>
        <begin position="1005"/>
        <end position="1014"/>
    </location>
</feature>
<gene>
    <name evidence="7" type="primary">LOC108738658</name>
</gene>